<dbReference type="EMBL" id="CAMXCT030000494">
    <property type="protein sequence ID" value="CAL4766853.1"/>
    <property type="molecule type" value="Genomic_DNA"/>
</dbReference>
<reference evidence="3" key="1">
    <citation type="submission" date="2022-10" db="EMBL/GenBank/DDBJ databases">
        <authorList>
            <person name="Chen Y."/>
            <person name="Dougan E. K."/>
            <person name="Chan C."/>
            <person name="Rhodes N."/>
            <person name="Thang M."/>
        </authorList>
    </citation>
    <scope>NUCLEOTIDE SEQUENCE</scope>
</reference>
<dbReference type="GO" id="GO:0002161">
    <property type="term" value="F:aminoacyl-tRNA deacylase activity"/>
    <property type="evidence" value="ECO:0007669"/>
    <property type="project" value="InterPro"/>
</dbReference>
<dbReference type="Proteomes" id="UP001152797">
    <property type="component" value="Unassembled WGS sequence"/>
</dbReference>
<comment type="caution">
    <text evidence="3">The sequence shown here is derived from an EMBL/GenBank/DDBJ whole genome shotgun (WGS) entry which is preliminary data.</text>
</comment>
<keyword evidence="2" id="KW-0732">Signal</keyword>
<evidence type="ECO:0000256" key="2">
    <source>
        <dbReference type="SAM" id="SignalP"/>
    </source>
</evidence>
<sequence>MSSLDDLRSCGLPLVLSSAVLLTKVVTAAHPKGPKDPVPTNPVADNGANGADGSVEEVQKAMEDKAKALNLSSLLLAVDADPPYYEQSLEWRRDRLSANSVEELCKSVVLENTKLDASSEAGRVRCVLVIVQYVAKLHKEKLIKVVQGMESAKGLPPLGKKQYNMRLLEGTACQEMTGCGHNAVTPLGQDLPMVLSDEITKLASGQFWLGGGHVDLKLRLNVDESVKIFGFTVADVTYKKNYKLEKAEAVLLRCTRNAEERSGAWLVKYLNHISQVRMKQSRDVEAMEMMYEMESLANFPMHEPGASEFYETLYRNMSSSLRRMGREDDAAVYFIKMAEASRYHKKQLDWMDLWDLGILIANRAYQAGRWPEFYKSREIIAEVHSWDIGLSKIKQPNIPWFEHDIAIGHSSFGGFFGYTGTLHVLTNFRGDIGSHTHTFRHQIWRAHTHTKSSSQKNWCQELYIIVLALIWFQVCAKFRHRRFCSKHEL</sequence>
<dbReference type="EMBL" id="CAMXCT020000494">
    <property type="protein sequence ID" value="CAL1132916.1"/>
    <property type="molecule type" value="Genomic_DNA"/>
</dbReference>
<accession>A0A9P1BWP7</accession>
<dbReference type="SUPFAM" id="SSF55826">
    <property type="entry name" value="YbaK/ProRS associated domain"/>
    <property type="match status" value="1"/>
</dbReference>
<dbReference type="InterPro" id="IPR036754">
    <property type="entry name" value="YbaK/aa-tRNA-synt-asso_dom_sf"/>
</dbReference>
<dbReference type="OrthoDB" id="1058301at2759"/>
<dbReference type="PANTHER" id="PTHR30411">
    <property type="entry name" value="CYTOPLASMIC PROTEIN"/>
    <property type="match status" value="1"/>
</dbReference>
<organism evidence="3">
    <name type="scientific">Cladocopium goreaui</name>
    <dbReference type="NCBI Taxonomy" id="2562237"/>
    <lineage>
        <taxon>Eukaryota</taxon>
        <taxon>Sar</taxon>
        <taxon>Alveolata</taxon>
        <taxon>Dinophyceae</taxon>
        <taxon>Suessiales</taxon>
        <taxon>Symbiodiniaceae</taxon>
        <taxon>Cladocopium</taxon>
    </lineage>
</organism>
<dbReference type="AlphaFoldDB" id="A0A9P1BWP7"/>
<proteinExistence type="predicted"/>
<keyword evidence="5" id="KW-1185">Reference proteome</keyword>
<evidence type="ECO:0000313" key="5">
    <source>
        <dbReference type="Proteomes" id="UP001152797"/>
    </source>
</evidence>
<evidence type="ECO:0000313" key="4">
    <source>
        <dbReference type="EMBL" id="CAL4766853.1"/>
    </source>
</evidence>
<gene>
    <name evidence="3" type="ORF">C1SCF055_LOCUS7483</name>
</gene>
<dbReference type="EMBL" id="CAMXCT010000494">
    <property type="protein sequence ID" value="CAI3979541.1"/>
    <property type="molecule type" value="Genomic_DNA"/>
</dbReference>
<feature type="chain" id="PRO_5043269896" evidence="2">
    <location>
        <begin position="29"/>
        <end position="489"/>
    </location>
</feature>
<feature type="region of interest" description="Disordered" evidence="1">
    <location>
        <begin position="29"/>
        <end position="52"/>
    </location>
</feature>
<protein>
    <submittedName>
        <fullName evidence="4">YbaK/aminoacyl-tRNA synthetase-associated domain-containing protein</fullName>
    </submittedName>
</protein>
<dbReference type="Gene3D" id="3.90.960.10">
    <property type="entry name" value="YbaK/aminoacyl-tRNA synthetase-associated domain"/>
    <property type="match status" value="1"/>
</dbReference>
<dbReference type="PANTHER" id="PTHR30411:SF4">
    <property type="entry name" value="YBAK_AMINOACYL-TRNA SYNTHETASE-ASSOCIATED DOMAIN-CONTAINING PROTEIN"/>
    <property type="match status" value="1"/>
</dbReference>
<evidence type="ECO:0000256" key="1">
    <source>
        <dbReference type="SAM" id="MobiDB-lite"/>
    </source>
</evidence>
<feature type="signal peptide" evidence="2">
    <location>
        <begin position="1"/>
        <end position="28"/>
    </location>
</feature>
<reference evidence="4 5" key="2">
    <citation type="submission" date="2024-05" db="EMBL/GenBank/DDBJ databases">
        <authorList>
            <person name="Chen Y."/>
            <person name="Shah S."/>
            <person name="Dougan E. K."/>
            <person name="Thang M."/>
            <person name="Chan C."/>
        </authorList>
    </citation>
    <scope>NUCLEOTIDE SEQUENCE [LARGE SCALE GENOMIC DNA]</scope>
</reference>
<evidence type="ECO:0000313" key="3">
    <source>
        <dbReference type="EMBL" id="CAI3979541.1"/>
    </source>
</evidence>
<name>A0A9P1BWP7_9DINO</name>